<dbReference type="Pfam" id="PF10048">
    <property type="entry name" value="DUF2282"/>
    <property type="match status" value="1"/>
</dbReference>
<keyword evidence="1" id="KW-0732">Signal</keyword>
<dbReference type="EMBL" id="CP001965">
    <property type="protein sequence ID" value="ADE12990.1"/>
    <property type="molecule type" value="Genomic_DNA"/>
</dbReference>
<sequence length="88" mass="8978" precursor="true">MEKQKMLSLAIGGLLALGLAGTASAADKPKVEMEKCFGIAKAGMNDCSSNKAAHSCAGQATKNNDPMDFVAVPKGTCDKIAGGMLKSM</sequence>
<proteinExistence type="predicted"/>
<dbReference type="STRING" id="580332.Slit_2765"/>
<gene>
    <name evidence="2" type="ordered locus">Slit_2765</name>
</gene>
<accession>D5CPJ5</accession>
<dbReference type="AlphaFoldDB" id="D5CPJ5"/>
<evidence type="ECO:0000313" key="3">
    <source>
        <dbReference type="Proteomes" id="UP000001625"/>
    </source>
</evidence>
<reference evidence="2 3" key="1">
    <citation type="submission" date="2010-03" db="EMBL/GenBank/DDBJ databases">
        <title>Complete sequence of Sideroxydans lithotrophicus ES-1.</title>
        <authorList>
            <consortium name="US DOE Joint Genome Institute"/>
            <person name="Lucas S."/>
            <person name="Copeland A."/>
            <person name="Lapidus A."/>
            <person name="Cheng J.-F."/>
            <person name="Bruce D."/>
            <person name="Goodwin L."/>
            <person name="Pitluck S."/>
            <person name="Munk A.C."/>
            <person name="Detter J.C."/>
            <person name="Han C."/>
            <person name="Tapia R."/>
            <person name="Larimer F."/>
            <person name="Land M."/>
            <person name="Hauser L."/>
            <person name="Kyrpides N."/>
            <person name="Ivanova N."/>
            <person name="Emerson D."/>
            <person name="Woyke T."/>
        </authorList>
    </citation>
    <scope>NUCLEOTIDE SEQUENCE [LARGE SCALE GENOMIC DNA]</scope>
    <source>
        <strain evidence="2 3">ES-1</strain>
    </source>
</reference>
<dbReference type="HOGENOM" id="CLU_152410_1_0_4"/>
<organism evidence="2 3">
    <name type="scientific">Sideroxydans lithotrophicus (strain ES-1)</name>
    <dbReference type="NCBI Taxonomy" id="580332"/>
    <lineage>
        <taxon>Bacteria</taxon>
        <taxon>Pseudomonadati</taxon>
        <taxon>Pseudomonadota</taxon>
        <taxon>Betaproteobacteria</taxon>
        <taxon>Nitrosomonadales</taxon>
        <taxon>Gallionellaceae</taxon>
        <taxon>Sideroxydans</taxon>
    </lineage>
</organism>
<dbReference type="RefSeq" id="WP_013030888.1">
    <property type="nucleotide sequence ID" value="NC_013959.1"/>
</dbReference>
<feature type="signal peptide" evidence="1">
    <location>
        <begin position="1"/>
        <end position="25"/>
    </location>
</feature>
<protein>
    <submittedName>
        <fullName evidence="2">Uncharacterized protein</fullName>
    </submittedName>
</protein>
<dbReference type="Proteomes" id="UP000001625">
    <property type="component" value="Chromosome"/>
</dbReference>
<dbReference type="KEGG" id="slt:Slit_2765"/>
<dbReference type="OrthoDB" id="1551288at2"/>
<evidence type="ECO:0000256" key="1">
    <source>
        <dbReference type="SAM" id="SignalP"/>
    </source>
</evidence>
<dbReference type="InterPro" id="IPR018740">
    <property type="entry name" value="DUF2282_membr"/>
</dbReference>
<keyword evidence="3" id="KW-1185">Reference proteome</keyword>
<name>D5CPJ5_SIDLE</name>
<dbReference type="eggNOG" id="COG5572">
    <property type="taxonomic scope" value="Bacteria"/>
</dbReference>
<evidence type="ECO:0000313" key="2">
    <source>
        <dbReference type="EMBL" id="ADE12990.1"/>
    </source>
</evidence>
<feature type="chain" id="PRO_5003069480" evidence="1">
    <location>
        <begin position="26"/>
        <end position="88"/>
    </location>
</feature>